<evidence type="ECO:0000256" key="13">
    <source>
        <dbReference type="ARBA" id="ARBA00023098"/>
    </source>
</evidence>
<sequence length="463" mass="53869">MAKSKGVPLWKYNSCLSSEKAPERGMAKYSTFILLILCLLPPSSARRKLLLFLIDGFRFDYISDGEIQHLPGFRQFVESGVKVDYTTPDFPSLSYPNYYSLMTGRHCEVHHMTGNFMWDPKKNISFNIGENEDSRLPQWWNGAEPLWVTMEKAKKKVSMYYWPGCEVEILDVKPNYCREYFYYASEAEFGTAVTDALHSLKSNNAEMAAVYYERIDVEGHHHGPWSEERKTVTRALDQVLWNLHQQIREMELENELNVILFSDHGMTDIFWMDKVIELKNYINMQDIVQMKDRGPVVSLWPAEGKQSIVYEQLRNISHMNVYQKEDIPERFHYKKGKFVAPLTLVAELGWFIIERKEKLPFWNNGTSTNMAWQHGWHGYDNELMDMRGVFLAYGPDFKVNFRSAPIRATDIYNLLCNVLGIEPLPNNGSWSRVQCMLRSSADFSQPFHLISLWLSACVLALIV</sequence>
<dbReference type="InterPro" id="IPR002591">
    <property type="entry name" value="Phosphodiest/P_Trfase"/>
</dbReference>
<evidence type="ECO:0000313" key="32">
    <source>
        <dbReference type="Ensembl" id="ENSXETP00000003210"/>
    </source>
</evidence>
<evidence type="ECO:0000256" key="23">
    <source>
        <dbReference type="ARBA" id="ARBA00047482"/>
    </source>
</evidence>
<evidence type="ECO:0000256" key="19">
    <source>
        <dbReference type="ARBA" id="ARBA00032556"/>
    </source>
</evidence>
<comment type="catalytic activity">
    <reaction evidence="22">
        <text>1-(9Z-octadecenoyl)-sn-glycero-3-phosphocholine + H2O = 1-(9Z-octadecenoyl)-sn-glycerol + phosphocholine + H(+)</text>
        <dbReference type="Rhea" id="RHEA:41091"/>
        <dbReference type="ChEBI" id="CHEBI:15377"/>
        <dbReference type="ChEBI" id="CHEBI:15378"/>
        <dbReference type="ChEBI" id="CHEBI:28610"/>
        <dbReference type="ChEBI" id="CHEBI:75757"/>
        <dbReference type="ChEBI" id="CHEBI:295975"/>
    </reaction>
    <physiologicalReaction direction="left-to-right" evidence="22">
        <dbReference type="Rhea" id="RHEA:41092"/>
    </physiologicalReaction>
</comment>
<evidence type="ECO:0000256" key="15">
    <source>
        <dbReference type="ARBA" id="ARBA00023157"/>
    </source>
</evidence>
<keyword evidence="11" id="KW-0862">Zinc</keyword>
<evidence type="ECO:0000256" key="21">
    <source>
        <dbReference type="ARBA" id="ARBA00047290"/>
    </source>
</evidence>
<comment type="catalytic activity">
    <reaction evidence="26">
        <text>1-tetradecanoyl-sn-glycero-3-phosphocholine + H2O = 1-tetradecanoyl-sn-glycerol + phosphocholine + H(+)</text>
        <dbReference type="Rhea" id="RHEA:40999"/>
        <dbReference type="ChEBI" id="CHEBI:15377"/>
        <dbReference type="ChEBI" id="CHEBI:15378"/>
        <dbReference type="ChEBI" id="CHEBI:64489"/>
        <dbReference type="ChEBI" id="CHEBI:75536"/>
        <dbReference type="ChEBI" id="CHEBI:295975"/>
    </reaction>
    <physiologicalReaction direction="left-to-right" evidence="26">
        <dbReference type="Rhea" id="RHEA:41000"/>
    </physiologicalReaction>
</comment>
<evidence type="ECO:0000256" key="28">
    <source>
        <dbReference type="ARBA" id="ARBA00048234"/>
    </source>
</evidence>
<evidence type="ECO:0000256" key="8">
    <source>
        <dbReference type="ARBA" id="ARBA00022723"/>
    </source>
</evidence>
<evidence type="ECO:0000256" key="31">
    <source>
        <dbReference type="ARBA" id="ARBA00049320"/>
    </source>
</evidence>
<proteinExistence type="inferred from homology"/>
<dbReference type="CDD" id="cd16018">
    <property type="entry name" value="Enpp"/>
    <property type="match status" value="1"/>
</dbReference>
<evidence type="ECO:0000256" key="10">
    <source>
        <dbReference type="ARBA" id="ARBA00022801"/>
    </source>
</evidence>
<comment type="catalytic activity">
    <reaction evidence="25">
        <text>a 1-acyl-sn-glycero-3-phosphocholine + H2O = a 1-acyl-sn-glycerol + phosphocholine + H(+)</text>
        <dbReference type="Rhea" id="RHEA:44720"/>
        <dbReference type="ChEBI" id="CHEBI:15377"/>
        <dbReference type="ChEBI" id="CHEBI:15378"/>
        <dbReference type="ChEBI" id="CHEBI:58168"/>
        <dbReference type="ChEBI" id="CHEBI:64683"/>
        <dbReference type="ChEBI" id="CHEBI:295975"/>
    </reaction>
    <physiologicalReaction direction="left-to-right" evidence="25">
        <dbReference type="Rhea" id="RHEA:44721"/>
    </physiologicalReaction>
</comment>
<keyword evidence="13" id="KW-0443">Lipid metabolism</keyword>
<comment type="catalytic activity">
    <reaction evidence="27">
        <text>1-hexadecanoyl-sn-glycero-3-phosphocholine + H2O = 1-hexadecanoyl-sn-glycerol + phosphocholine + H(+)</text>
        <dbReference type="Rhea" id="RHEA:41119"/>
        <dbReference type="ChEBI" id="CHEBI:15377"/>
        <dbReference type="ChEBI" id="CHEBI:15378"/>
        <dbReference type="ChEBI" id="CHEBI:72998"/>
        <dbReference type="ChEBI" id="CHEBI:75542"/>
        <dbReference type="ChEBI" id="CHEBI:295975"/>
    </reaction>
    <physiologicalReaction direction="left-to-right" evidence="27">
        <dbReference type="Rhea" id="RHEA:41120"/>
    </physiologicalReaction>
</comment>
<dbReference type="Pfam" id="PF01663">
    <property type="entry name" value="Phosphodiest"/>
    <property type="match status" value="1"/>
</dbReference>
<dbReference type="PANTHER" id="PTHR10151:SF66">
    <property type="entry name" value="GLYCEROPHOSPHOCHOLINE CHOLINEPHOSPHODIESTERASE ENPP6"/>
    <property type="match status" value="1"/>
</dbReference>
<keyword evidence="16" id="KW-0325">Glycoprotein</keyword>
<evidence type="ECO:0000256" key="16">
    <source>
        <dbReference type="ARBA" id="ARBA00023180"/>
    </source>
</evidence>
<keyword evidence="6" id="KW-0597">Phosphoprotein</keyword>
<dbReference type="GO" id="GO:0046872">
    <property type="term" value="F:metal ion binding"/>
    <property type="evidence" value="ECO:0007669"/>
    <property type="project" value="UniProtKB-KW"/>
</dbReference>
<reference evidence="32" key="2">
    <citation type="submission" date="2011-06" db="UniProtKB">
        <authorList>
            <consortium name="Ensembl"/>
        </authorList>
    </citation>
    <scope>IDENTIFICATION</scope>
</reference>
<protein>
    <recommendedName>
        <fullName evidence="4">glycerophosphocholine cholinephosphodiesterase</fullName>
        <ecNumber evidence="4">3.1.4.38</ecNumber>
    </recommendedName>
    <alternativeName>
        <fullName evidence="19">Choline-specific glycerophosphodiester phosphodiesterase</fullName>
    </alternativeName>
    <alternativeName>
        <fullName evidence="18">Ectonucleotide pyrophosphatase/phosphodiesterase family member 6</fullName>
    </alternativeName>
</protein>
<dbReference type="FunFam" id="3.30.1360.180:FF:000001">
    <property type="entry name" value="Ectonucleotide pyrophosphatase/phosphodiesterase family member 6"/>
    <property type="match status" value="1"/>
</dbReference>
<dbReference type="GO" id="GO:0098552">
    <property type="term" value="C:side of membrane"/>
    <property type="evidence" value="ECO:0007669"/>
    <property type="project" value="UniProtKB-KW"/>
</dbReference>
<dbReference type="Bgee" id="ENSXETG00000001536">
    <property type="expression patterns" value="Expressed in testis and 14 other cell types or tissues"/>
</dbReference>
<evidence type="ECO:0000256" key="17">
    <source>
        <dbReference type="ARBA" id="ARBA00023288"/>
    </source>
</evidence>
<dbReference type="GO" id="GO:0016042">
    <property type="term" value="P:lipid catabolic process"/>
    <property type="evidence" value="ECO:0007669"/>
    <property type="project" value="UniProtKB-KW"/>
</dbReference>
<evidence type="ECO:0000256" key="22">
    <source>
        <dbReference type="ARBA" id="ARBA00047322"/>
    </source>
</evidence>
<dbReference type="EC" id="3.1.4.38" evidence="4"/>
<comment type="function">
    <text evidence="20">Choline-specific glycerophosphodiesterase that hydrolyzes glycerophosphocholine (GPC) and lysophosphatidylcholine (LPC) and contributes to supplying choline to the cells. Has a preference for LPC with short (12:0 and 14:0) or polyunsaturated (18:2 and 20:4) fatty acids. In vitro, hydrolyzes only choline-containing lysophospholipids, such as sphingosylphosphorylcholine (SPC), platelet-activating factor (PAF) and lysoPAF, but not other lysophospholipids.</text>
</comment>
<dbReference type="GO" id="GO:0019695">
    <property type="term" value="P:choline metabolic process"/>
    <property type="evidence" value="ECO:0007669"/>
    <property type="project" value="UniProtKB-ARBA"/>
</dbReference>
<keyword evidence="12" id="KW-0442">Lipid degradation</keyword>
<dbReference type="AlphaFoldDB" id="A0A803KK15"/>
<keyword evidence="9" id="KW-0732">Signal</keyword>
<gene>
    <name evidence="32" type="primary">irf2</name>
</gene>
<evidence type="ECO:0000256" key="18">
    <source>
        <dbReference type="ARBA" id="ARBA00031167"/>
    </source>
</evidence>
<evidence type="ECO:0000256" key="27">
    <source>
        <dbReference type="ARBA" id="ARBA00048209"/>
    </source>
</evidence>
<comment type="catalytic activity">
    <reaction evidence="30">
        <text>1-(9Z,12Z)-octadecadienoyl-sn-glycero-3-phosphocholine + H2O = 1-(9Z,12Z-octadecadienoyl)-sn-glycerol + phosphocholine + H(+)</text>
        <dbReference type="Rhea" id="RHEA:41115"/>
        <dbReference type="ChEBI" id="CHEBI:15377"/>
        <dbReference type="ChEBI" id="CHEBI:15378"/>
        <dbReference type="ChEBI" id="CHEBI:28733"/>
        <dbReference type="ChEBI" id="CHEBI:75561"/>
        <dbReference type="ChEBI" id="CHEBI:295975"/>
    </reaction>
    <physiologicalReaction direction="left-to-right" evidence="30">
        <dbReference type="Rhea" id="RHEA:41116"/>
    </physiologicalReaction>
</comment>
<evidence type="ECO:0000256" key="6">
    <source>
        <dbReference type="ARBA" id="ARBA00022553"/>
    </source>
</evidence>
<evidence type="ECO:0000256" key="5">
    <source>
        <dbReference type="ARBA" id="ARBA00022475"/>
    </source>
</evidence>
<evidence type="ECO:0000256" key="20">
    <source>
        <dbReference type="ARBA" id="ARBA00046203"/>
    </source>
</evidence>
<dbReference type="FunCoup" id="A0A803KK15">
    <property type="interactions" value="67"/>
</dbReference>
<evidence type="ECO:0000256" key="14">
    <source>
        <dbReference type="ARBA" id="ARBA00023136"/>
    </source>
</evidence>
<comment type="subcellular location">
    <subcellularLocation>
        <location evidence="2">Cell membrane</location>
        <topology evidence="2">Lipid-anchor</topology>
        <topology evidence="2">GPI-anchor</topology>
    </subcellularLocation>
</comment>
<comment type="cofactor">
    <cofactor evidence="1">
        <name>Zn(2+)</name>
        <dbReference type="ChEBI" id="CHEBI:29105"/>
    </cofactor>
</comment>
<evidence type="ECO:0000256" key="30">
    <source>
        <dbReference type="ARBA" id="ARBA00049092"/>
    </source>
</evidence>
<comment type="catalytic activity">
    <reaction evidence="31">
        <text>1-(5Z,8Z,11Z,14Z-eicosatetraenoyl)-sn-glycero-3-phosphocholine + H2O = 1-(5Z,8Z,11Z,14Z-eicosatetraenoyl)-sn-glycerol + phosphocholine + H(+)</text>
        <dbReference type="Rhea" id="RHEA:41003"/>
        <dbReference type="ChEBI" id="CHEBI:15377"/>
        <dbReference type="ChEBI" id="CHEBI:15378"/>
        <dbReference type="ChEBI" id="CHEBI:34071"/>
        <dbReference type="ChEBI" id="CHEBI:74344"/>
        <dbReference type="ChEBI" id="CHEBI:295975"/>
    </reaction>
    <physiologicalReaction direction="left-to-right" evidence="31">
        <dbReference type="Rhea" id="RHEA:41004"/>
    </physiologicalReaction>
</comment>
<dbReference type="FunFam" id="3.40.720.10:FF:000029">
    <property type="entry name" value="ectonucleotide pyrophosphatase/phosphodiesterase family member 6"/>
    <property type="match status" value="1"/>
</dbReference>
<dbReference type="GeneTree" id="ENSGT00940000158457"/>
<comment type="catalytic activity">
    <reaction evidence="23">
        <text>glycero-2-phosphocholine + H2O = phosphocholine + glycerol + H(+)</text>
        <dbReference type="Rhea" id="RHEA:61684"/>
        <dbReference type="ChEBI" id="CHEBI:15377"/>
        <dbReference type="ChEBI" id="CHEBI:15378"/>
        <dbReference type="ChEBI" id="CHEBI:17754"/>
        <dbReference type="ChEBI" id="CHEBI:144950"/>
        <dbReference type="ChEBI" id="CHEBI:295975"/>
    </reaction>
    <physiologicalReaction direction="left-to-right" evidence="23">
        <dbReference type="Rhea" id="RHEA:61685"/>
    </physiologicalReaction>
</comment>
<dbReference type="Xenbase" id="XB-GENE-942910">
    <property type="gene designation" value="irf2"/>
</dbReference>
<evidence type="ECO:0000256" key="26">
    <source>
        <dbReference type="ARBA" id="ARBA00047779"/>
    </source>
</evidence>
<dbReference type="GO" id="GO:0005886">
    <property type="term" value="C:plasma membrane"/>
    <property type="evidence" value="ECO:0007669"/>
    <property type="project" value="UniProtKB-SubCell"/>
</dbReference>
<dbReference type="Gene3D" id="3.30.1360.180">
    <property type="match status" value="1"/>
</dbReference>
<comment type="catalytic activity">
    <reaction evidence="24">
        <text>a 1-O-alkyl-sn-glycero-3-phosphocholine + H2O = a 1-O-alkyl-sn-glycerol + phosphocholine + H(+)</text>
        <dbReference type="Rhea" id="RHEA:36083"/>
        <dbReference type="ChEBI" id="CHEBI:15377"/>
        <dbReference type="ChEBI" id="CHEBI:15378"/>
        <dbReference type="ChEBI" id="CHEBI:15850"/>
        <dbReference type="ChEBI" id="CHEBI:30909"/>
        <dbReference type="ChEBI" id="CHEBI:295975"/>
    </reaction>
    <physiologicalReaction direction="left-to-right" evidence="24">
        <dbReference type="Rhea" id="RHEA:36084"/>
    </physiologicalReaction>
</comment>
<evidence type="ECO:0000256" key="12">
    <source>
        <dbReference type="ARBA" id="ARBA00022963"/>
    </source>
</evidence>
<dbReference type="Ensembl" id="ENSXETT00000003210">
    <property type="protein sequence ID" value="ENSXETP00000003210"/>
    <property type="gene ID" value="ENSXETG00000001536"/>
</dbReference>
<evidence type="ECO:0000256" key="3">
    <source>
        <dbReference type="ARBA" id="ARBA00010594"/>
    </source>
</evidence>
<evidence type="ECO:0000256" key="24">
    <source>
        <dbReference type="ARBA" id="ARBA00047494"/>
    </source>
</evidence>
<keyword evidence="7" id="KW-0336">GPI-anchor</keyword>
<evidence type="ECO:0000256" key="7">
    <source>
        <dbReference type="ARBA" id="ARBA00022622"/>
    </source>
</evidence>
<keyword evidence="10" id="KW-0378">Hydrolase</keyword>
<organism evidence="32">
    <name type="scientific">Xenopus tropicalis</name>
    <name type="common">Western clawed frog</name>
    <name type="synonym">Silurana tropicalis</name>
    <dbReference type="NCBI Taxonomy" id="8364"/>
    <lineage>
        <taxon>Eukaryota</taxon>
        <taxon>Metazoa</taxon>
        <taxon>Chordata</taxon>
        <taxon>Craniata</taxon>
        <taxon>Vertebrata</taxon>
        <taxon>Euteleostomi</taxon>
        <taxon>Amphibia</taxon>
        <taxon>Batrachia</taxon>
        <taxon>Anura</taxon>
        <taxon>Pipoidea</taxon>
        <taxon>Pipidae</taxon>
        <taxon>Xenopodinae</taxon>
        <taxon>Xenopus</taxon>
        <taxon>Silurana</taxon>
    </lineage>
</organism>
<name>A0A803KK15_XENTR</name>
<keyword evidence="15" id="KW-1015">Disulfide bond</keyword>
<dbReference type="PANTHER" id="PTHR10151">
    <property type="entry name" value="ECTONUCLEOTIDE PYROPHOSPHATASE/PHOSPHODIESTERASE"/>
    <property type="match status" value="1"/>
</dbReference>
<evidence type="ECO:0000256" key="2">
    <source>
        <dbReference type="ARBA" id="ARBA00004609"/>
    </source>
</evidence>
<evidence type="ECO:0000256" key="1">
    <source>
        <dbReference type="ARBA" id="ARBA00001947"/>
    </source>
</evidence>
<evidence type="ECO:0000256" key="4">
    <source>
        <dbReference type="ARBA" id="ARBA00012318"/>
    </source>
</evidence>
<dbReference type="GO" id="GO:0047390">
    <property type="term" value="F:glycerophosphocholine cholinephosphodiesterase activity"/>
    <property type="evidence" value="ECO:0007669"/>
    <property type="project" value="UniProtKB-EC"/>
</dbReference>
<keyword evidence="5" id="KW-1003">Cell membrane</keyword>
<dbReference type="InParanoid" id="A0A803KK15"/>
<evidence type="ECO:0000256" key="11">
    <source>
        <dbReference type="ARBA" id="ARBA00022833"/>
    </source>
</evidence>
<dbReference type="Gene3D" id="3.40.720.10">
    <property type="entry name" value="Alkaline Phosphatase, subunit A"/>
    <property type="match status" value="1"/>
</dbReference>
<comment type="catalytic activity">
    <reaction evidence="29">
        <text>sn-glycerol 3-phosphocholine + H2O = phosphocholine + glycerol + H(+)</text>
        <dbReference type="Rhea" id="RHEA:19545"/>
        <dbReference type="ChEBI" id="CHEBI:15377"/>
        <dbReference type="ChEBI" id="CHEBI:15378"/>
        <dbReference type="ChEBI" id="CHEBI:16870"/>
        <dbReference type="ChEBI" id="CHEBI:17754"/>
        <dbReference type="ChEBI" id="CHEBI:295975"/>
        <dbReference type="EC" id="3.1.4.38"/>
    </reaction>
    <physiologicalReaction direction="left-to-right" evidence="29">
        <dbReference type="Rhea" id="RHEA:19546"/>
    </physiologicalReaction>
</comment>
<keyword evidence="14" id="KW-0472">Membrane</keyword>
<evidence type="ECO:0000256" key="9">
    <source>
        <dbReference type="ARBA" id="ARBA00022729"/>
    </source>
</evidence>
<accession>A0A803KK15</accession>
<comment type="similarity">
    <text evidence="3">Belongs to the nucleotide pyrophosphatase/phosphodiesterase family.</text>
</comment>
<comment type="catalytic activity">
    <reaction evidence="21">
        <text>1-dodecanoyl-sn-glycero-3-phosphocholine + H2O = 1-dodecanoyl-sn-glycerol + phosphocholine + H(+)</text>
        <dbReference type="Rhea" id="RHEA:41127"/>
        <dbReference type="ChEBI" id="CHEBI:15377"/>
        <dbReference type="ChEBI" id="CHEBI:15378"/>
        <dbReference type="ChEBI" id="CHEBI:74966"/>
        <dbReference type="ChEBI" id="CHEBI:75529"/>
        <dbReference type="ChEBI" id="CHEBI:295975"/>
    </reaction>
    <physiologicalReaction direction="left-to-right" evidence="21">
        <dbReference type="Rhea" id="RHEA:41128"/>
    </physiologicalReaction>
</comment>
<evidence type="ECO:0000256" key="29">
    <source>
        <dbReference type="ARBA" id="ARBA00048703"/>
    </source>
</evidence>
<evidence type="ECO:0000256" key="25">
    <source>
        <dbReference type="ARBA" id="ARBA00047600"/>
    </source>
</evidence>
<dbReference type="InterPro" id="IPR017850">
    <property type="entry name" value="Alkaline_phosphatase_core_sf"/>
</dbReference>
<reference evidence="32" key="1">
    <citation type="journal article" date="2010" name="Science">
        <title>The genome of the Western clawed frog Xenopus tropicalis.</title>
        <authorList>
            <person name="Hellsten U."/>
            <person name="Harland R.M."/>
            <person name="Gilchrist M.J."/>
            <person name="Hendrix D."/>
            <person name="Jurka J."/>
            <person name="Kapitonov V."/>
            <person name="Ovcharenko I."/>
            <person name="Putnam N.H."/>
            <person name="Shu S."/>
            <person name="Taher L."/>
            <person name="Blitz I.L."/>
            <person name="Blumberg B."/>
            <person name="Dichmann D.S."/>
            <person name="Dubchak I."/>
            <person name="Amaya E."/>
            <person name="Detter J.C."/>
            <person name="Fletcher R."/>
            <person name="Gerhard D.S."/>
            <person name="Goodstein D."/>
            <person name="Graves T."/>
            <person name="Grigoriev I.V."/>
            <person name="Grimwood J."/>
            <person name="Kawashima T."/>
            <person name="Lindquist E."/>
            <person name="Lucas S.M."/>
            <person name="Mead P.E."/>
            <person name="Mitros T."/>
            <person name="Ogino H."/>
            <person name="Ohta Y."/>
            <person name="Poliakov A.V."/>
            <person name="Pollet N."/>
            <person name="Robert J."/>
            <person name="Salamov A."/>
            <person name="Sater A.K."/>
            <person name="Schmutz J."/>
            <person name="Terry A."/>
            <person name="Vize P.D."/>
            <person name="Warren W.C."/>
            <person name="Wells D."/>
            <person name="Wills A."/>
            <person name="Wilson R.K."/>
            <person name="Zimmerman L.B."/>
            <person name="Zorn A.M."/>
            <person name="Grainger R."/>
            <person name="Grammer T."/>
            <person name="Khokha M.K."/>
            <person name="Richardson P.M."/>
            <person name="Rokhsar D.S."/>
        </authorList>
    </citation>
    <scope>NUCLEOTIDE SEQUENCE [LARGE SCALE GENOMIC DNA]</scope>
    <source>
        <strain evidence="32">Nigerian</strain>
    </source>
</reference>
<keyword evidence="8" id="KW-0479">Metal-binding</keyword>
<keyword evidence="17" id="KW-0449">Lipoprotein</keyword>
<dbReference type="SUPFAM" id="SSF53649">
    <property type="entry name" value="Alkaline phosphatase-like"/>
    <property type="match status" value="1"/>
</dbReference>
<comment type="catalytic activity">
    <reaction evidence="28">
        <text>sphing-4-enine-phosphocholine + H2O = sphing-4-enine + phosphocholine + H(+)</text>
        <dbReference type="Rhea" id="RHEA:41095"/>
        <dbReference type="ChEBI" id="CHEBI:15377"/>
        <dbReference type="ChEBI" id="CHEBI:15378"/>
        <dbReference type="ChEBI" id="CHEBI:57756"/>
        <dbReference type="ChEBI" id="CHEBI:58906"/>
        <dbReference type="ChEBI" id="CHEBI:295975"/>
    </reaction>
    <physiologicalReaction direction="left-to-right" evidence="28">
        <dbReference type="Rhea" id="RHEA:41096"/>
    </physiologicalReaction>
</comment>